<dbReference type="EMBL" id="GGEC01058701">
    <property type="protein sequence ID" value="MBX39185.1"/>
    <property type="molecule type" value="Transcribed_RNA"/>
</dbReference>
<feature type="region of interest" description="Disordered" evidence="1">
    <location>
        <begin position="1"/>
        <end position="22"/>
    </location>
</feature>
<dbReference type="AlphaFoldDB" id="A0A2P2N9M3"/>
<reference evidence="2" key="1">
    <citation type="submission" date="2018-02" db="EMBL/GenBank/DDBJ databases">
        <title>Rhizophora mucronata_Transcriptome.</title>
        <authorList>
            <person name="Meera S.P."/>
            <person name="Sreeshan A."/>
            <person name="Augustine A."/>
        </authorList>
    </citation>
    <scope>NUCLEOTIDE SEQUENCE</scope>
    <source>
        <tissue evidence="2">Leaf</tissue>
    </source>
</reference>
<evidence type="ECO:0000313" key="2">
    <source>
        <dbReference type="EMBL" id="MBX39185.1"/>
    </source>
</evidence>
<protein>
    <submittedName>
        <fullName evidence="2">Uncharacterized protein</fullName>
    </submittedName>
</protein>
<sequence>MGSTEIRSHNTRSPPSLPDMGL</sequence>
<proteinExistence type="predicted"/>
<organism evidence="2">
    <name type="scientific">Rhizophora mucronata</name>
    <name type="common">Asiatic mangrove</name>
    <dbReference type="NCBI Taxonomy" id="61149"/>
    <lineage>
        <taxon>Eukaryota</taxon>
        <taxon>Viridiplantae</taxon>
        <taxon>Streptophyta</taxon>
        <taxon>Embryophyta</taxon>
        <taxon>Tracheophyta</taxon>
        <taxon>Spermatophyta</taxon>
        <taxon>Magnoliopsida</taxon>
        <taxon>eudicotyledons</taxon>
        <taxon>Gunneridae</taxon>
        <taxon>Pentapetalae</taxon>
        <taxon>rosids</taxon>
        <taxon>fabids</taxon>
        <taxon>Malpighiales</taxon>
        <taxon>Rhizophoraceae</taxon>
        <taxon>Rhizophora</taxon>
    </lineage>
</organism>
<accession>A0A2P2N9M3</accession>
<name>A0A2P2N9M3_RHIMU</name>
<evidence type="ECO:0000256" key="1">
    <source>
        <dbReference type="SAM" id="MobiDB-lite"/>
    </source>
</evidence>